<sequence length="351" mass="40902">MTAGKSSTFAKLKHRIEYHLQTRSTKEAFVQFWSQEYLSDRELVTELDFFTDRIEPLLKTNYYRRSDANGVYIDNFWRIDLFFAIFFAVEYLSRTFWVAKNRNDLNWWDAMLRYWYDALMLIPLWRWLRILPVTIRIHKSGLLDMERILSQITHEPAAYISHRASMFLIVRLLNQSQEAINNGAIAKLLTSSTTETLHATEDKINLIIDRLISLAICNVLPQVQPDIEDLLRHILRGALKESDVYQTLKTIPGIASLPQEAIEQLADYLAQAAYDVLINSYADTEGKIIFDRLKDNFSLTLKEQLQDRATQSEIQTLLSDLLEDWKSSYVKTSHQRNPEDTLAETEEIAVT</sequence>
<dbReference type="AlphaFoldDB" id="A0A563VWS8"/>
<accession>A0A563VWS8</accession>
<dbReference type="Proteomes" id="UP000320055">
    <property type="component" value="Unassembled WGS sequence"/>
</dbReference>
<proteinExistence type="predicted"/>
<keyword evidence="2" id="KW-1185">Reference proteome</keyword>
<organism evidence="1 2">
    <name type="scientific">Hyella patelloides LEGE 07179</name>
    <dbReference type="NCBI Taxonomy" id="945734"/>
    <lineage>
        <taxon>Bacteria</taxon>
        <taxon>Bacillati</taxon>
        <taxon>Cyanobacteriota</taxon>
        <taxon>Cyanophyceae</taxon>
        <taxon>Pleurocapsales</taxon>
        <taxon>Hyellaceae</taxon>
        <taxon>Hyella</taxon>
    </lineage>
</organism>
<evidence type="ECO:0000313" key="1">
    <source>
        <dbReference type="EMBL" id="VEP15909.1"/>
    </source>
</evidence>
<gene>
    <name evidence="1" type="ORF">H1P_3850001</name>
</gene>
<name>A0A563VWS8_9CYAN</name>
<protein>
    <submittedName>
        <fullName evidence="1">Uncharacterized protein</fullName>
    </submittedName>
</protein>
<reference evidence="1 2" key="1">
    <citation type="submission" date="2019-01" db="EMBL/GenBank/DDBJ databases">
        <authorList>
            <person name="Brito A."/>
        </authorList>
    </citation>
    <scope>NUCLEOTIDE SEQUENCE [LARGE SCALE GENOMIC DNA]</scope>
    <source>
        <strain evidence="1">1</strain>
    </source>
</reference>
<evidence type="ECO:0000313" key="2">
    <source>
        <dbReference type="Proteomes" id="UP000320055"/>
    </source>
</evidence>
<dbReference type="EMBL" id="CAACVJ010000318">
    <property type="protein sequence ID" value="VEP15909.1"/>
    <property type="molecule type" value="Genomic_DNA"/>
</dbReference>